<evidence type="ECO:0000313" key="7">
    <source>
        <dbReference type="Proteomes" id="UP000199687"/>
    </source>
</evidence>
<dbReference type="GO" id="GO:0071555">
    <property type="term" value="P:cell wall organization"/>
    <property type="evidence" value="ECO:0007669"/>
    <property type="project" value="UniProtKB-KW"/>
</dbReference>
<evidence type="ECO:0000256" key="3">
    <source>
        <dbReference type="ARBA" id="ARBA00022968"/>
    </source>
</evidence>
<proteinExistence type="inferred from homology"/>
<keyword evidence="2" id="KW-0812">Transmembrane</keyword>
<keyword evidence="4" id="KW-0472">Membrane</keyword>
<dbReference type="InterPro" id="IPR050922">
    <property type="entry name" value="LytR/CpsA/Psr_CW_biosynth"/>
</dbReference>
<sequence>MSESRNEMRKIAKKRKRMRRLIFALVFVLFLAGGVGVYAMNLINKAEEVVKDSYEDDGREEGSELRDVEVDPQQDNISILFIGIDESEKRLESNQTNKLSDALILATLNSEDHSVKLLSIPRDTYTYVPERDRYTKINHAHSYGGPKATIETVESFLNVPVDYYVRVNFNAFMDVVDTLGGITVDVPVEIYEQDSNDVANAIHLTPGVQQLDGEEALALARTRKIDNDIERGKRQQEIIKAIMKRALSVDSVLKYDDIMEAVGDNMKTNMTFHEMQSLISYAKTGNINIETYTLDGTDTYIDNIYYYQVDETSLANVSNTLNSHLSMDTTTNVLAPNQSSSSLTAQPSID</sequence>
<dbReference type="PANTHER" id="PTHR33392">
    <property type="entry name" value="POLYISOPRENYL-TEICHOIC ACID--PEPTIDOGLYCAN TEICHOIC ACID TRANSFERASE TAGU"/>
    <property type="match status" value="1"/>
</dbReference>
<dbReference type="PANTHER" id="PTHR33392:SF3">
    <property type="entry name" value="POLYISOPRENYL-TEICHOIC ACID--PEPTIDOGLYCAN TEICHOIC ACID TRANSFERASE TAGT"/>
    <property type="match status" value="1"/>
</dbReference>
<dbReference type="InterPro" id="IPR004474">
    <property type="entry name" value="LytR_CpsA_psr"/>
</dbReference>
<dbReference type="Gene3D" id="3.40.630.190">
    <property type="entry name" value="LCP protein"/>
    <property type="match status" value="1"/>
</dbReference>
<accession>A0A1H9RBG0</accession>
<name>A0A1H9RBG0_9BACI</name>
<keyword evidence="7" id="KW-1185">Reference proteome</keyword>
<evidence type="ECO:0000256" key="2">
    <source>
        <dbReference type="ARBA" id="ARBA00022692"/>
    </source>
</evidence>
<dbReference type="AlphaFoldDB" id="A0A1H9RBG0"/>
<protein>
    <submittedName>
        <fullName evidence="6">Transcriptional attenuator, LytR family</fullName>
    </submittedName>
</protein>
<dbReference type="STRING" id="531814.SAMN04487944_108101"/>
<dbReference type="NCBIfam" id="TIGR00350">
    <property type="entry name" value="lytR_cpsA_psr"/>
    <property type="match status" value="1"/>
</dbReference>
<keyword evidence="4" id="KW-1133">Transmembrane helix</keyword>
<dbReference type="EMBL" id="FOGL01000008">
    <property type="protein sequence ID" value="SER70044.1"/>
    <property type="molecule type" value="Genomic_DNA"/>
</dbReference>
<evidence type="ECO:0000259" key="5">
    <source>
        <dbReference type="Pfam" id="PF03816"/>
    </source>
</evidence>
<gene>
    <name evidence="6" type="ORF">SAMN04487944_108101</name>
</gene>
<keyword evidence="3" id="KW-0735">Signal-anchor</keyword>
<evidence type="ECO:0000313" key="6">
    <source>
        <dbReference type="EMBL" id="SER70044.1"/>
    </source>
</evidence>
<reference evidence="6 7" key="1">
    <citation type="submission" date="2016-10" db="EMBL/GenBank/DDBJ databases">
        <authorList>
            <person name="de Groot N.N."/>
        </authorList>
    </citation>
    <scope>NUCLEOTIDE SEQUENCE [LARGE SCALE GENOMIC DNA]</scope>
    <source>
        <strain evidence="6 7">CGMCC 1.7727</strain>
    </source>
</reference>
<comment type="similarity">
    <text evidence="1">Belongs to the LytR/CpsA/Psr (LCP) family.</text>
</comment>
<evidence type="ECO:0000256" key="1">
    <source>
        <dbReference type="ARBA" id="ARBA00006068"/>
    </source>
</evidence>
<evidence type="ECO:0000256" key="4">
    <source>
        <dbReference type="ARBA" id="ARBA00022989"/>
    </source>
</evidence>
<dbReference type="Pfam" id="PF03816">
    <property type="entry name" value="LytR_cpsA_psr"/>
    <property type="match status" value="1"/>
</dbReference>
<feature type="domain" description="Cell envelope-related transcriptional attenuator" evidence="5">
    <location>
        <begin position="100"/>
        <end position="246"/>
    </location>
</feature>
<dbReference type="RefSeq" id="WP_245711645.1">
    <property type="nucleotide sequence ID" value="NZ_FOGL01000008.1"/>
</dbReference>
<organism evidence="6 7">
    <name type="scientific">Gracilibacillus ureilyticus</name>
    <dbReference type="NCBI Taxonomy" id="531814"/>
    <lineage>
        <taxon>Bacteria</taxon>
        <taxon>Bacillati</taxon>
        <taxon>Bacillota</taxon>
        <taxon>Bacilli</taxon>
        <taxon>Bacillales</taxon>
        <taxon>Bacillaceae</taxon>
        <taxon>Gracilibacillus</taxon>
    </lineage>
</organism>
<dbReference type="Proteomes" id="UP000199687">
    <property type="component" value="Unassembled WGS sequence"/>
</dbReference>